<feature type="transmembrane region" description="Helical" evidence="6">
    <location>
        <begin position="192"/>
        <end position="211"/>
    </location>
</feature>
<dbReference type="Pfam" id="PF13520">
    <property type="entry name" value="AA_permease_2"/>
    <property type="match status" value="1"/>
</dbReference>
<feature type="transmembrane region" description="Helical" evidence="6">
    <location>
        <begin position="376"/>
        <end position="395"/>
    </location>
</feature>
<keyword evidence="8" id="KW-1185">Reference proteome</keyword>
<proteinExistence type="predicted"/>
<dbReference type="PANTHER" id="PTHR42770">
    <property type="entry name" value="AMINO ACID TRANSPORTER-RELATED"/>
    <property type="match status" value="1"/>
</dbReference>
<accession>A0A6I4SN45</accession>
<feature type="transmembrane region" description="Helical" evidence="6">
    <location>
        <begin position="320"/>
        <end position="338"/>
    </location>
</feature>
<dbReference type="Gene3D" id="1.20.1740.10">
    <property type="entry name" value="Amino acid/polyamine transporter I"/>
    <property type="match status" value="1"/>
</dbReference>
<feature type="transmembrane region" description="Helical" evidence="6">
    <location>
        <begin position="223"/>
        <end position="247"/>
    </location>
</feature>
<keyword evidence="2" id="KW-1003">Cell membrane</keyword>
<keyword evidence="5 6" id="KW-0472">Membrane</keyword>
<evidence type="ECO:0000313" key="8">
    <source>
        <dbReference type="Proteomes" id="UP000468943"/>
    </source>
</evidence>
<comment type="subcellular location">
    <subcellularLocation>
        <location evidence="1">Cell membrane</location>
        <topology evidence="1">Multi-pass membrane protein</topology>
    </subcellularLocation>
</comment>
<dbReference type="PANTHER" id="PTHR42770:SF7">
    <property type="entry name" value="MEMBRANE PROTEIN"/>
    <property type="match status" value="1"/>
</dbReference>
<sequence length="433" mass="45846">MTRNAAPPRVVGVLSASLLNLNGMIGAGIFALPALLYLGLGNYAPFAIILFAIPTACLAAVIAKLSTLFERSGGGQLYVETALGKYTGFQVGWFVICASSTGRAANFHVLVSYLAALFPFFGGSIARPVTIIALISFMTFLSVIGTKRSLGGVWIGTIAKLAPLVLLCVLGIGMNGIPTGTELPSFSELESVALLIAYAFSGFATAATTAGETKDPHTSIYRSIFMALAGVAIFYAMVQWAYIVIAPDIGPEDTPLAAAAQKLLGDWGAVMISAAAVFSIATNQLTGFIVYPRILLGMSERKLLPGFFAHVSPRFLTPDYAILSFGLFVMLIAISGSFATLATLLVAVEQIIFALVLISFGVFWKNNFRGLRDAIGPRWLVVFPVAAAMVVWMSIQVPATAVLSTAGMIAIGTIFYFVSRNSVARKLPKVQQS</sequence>
<comment type="caution">
    <text evidence="7">The sequence shown here is derived from an EMBL/GenBank/DDBJ whole genome shotgun (WGS) entry which is preliminary data.</text>
</comment>
<evidence type="ECO:0000256" key="6">
    <source>
        <dbReference type="SAM" id="Phobius"/>
    </source>
</evidence>
<dbReference type="InterPro" id="IPR050367">
    <property type="entry name" value="APC_superfamily"/>
</dbReference>
<evidence type="ECO:0000256" key="5">
    <source>
        <dbReference type="ARBA" id="ARBA00023136"/>
    </source>
</evidence>
<feature type="transmembrane region" description="Helical" evidence="6">
    <location>
        <begin position="401"/>
        <end position="419"/>
    </location>
</feature>
<protein>
    <submittedName>
        <fullName evidence="7">Amino acid permease</fullName>
    </submittedName>
</protein>
<feature type="transmembrane region" description="Helical" evidence="6">
    <location>
        <begin position="125"/>
        <end position="144"/>
    </location>
</feature>
<feature type="transmembrane region" description="Helical" evidence="6">
    <location>
        <begin position="86"/>
        <end position="105"/>
    </location>
</feature>
<dbReference type="EMBL" id="WTYS01000001">
    <property type="protein sequence ID" value="MXO56576.1"/>
    <property type="molecule type" value="Genomic_DNA"/>
</dbReference>
<dbReference type="PIRSF" id="PIRSF006060">
    <property type="entry name" value="AA_transporter"/>
    <property type="match status" value="1"/>
</dbReference>
<feature type="transmembrane region" description="Helical" evidence="6">
    <location>
        <begin position="267"/>
        <end position="291"/>
    </location>
</feature>
<organism evidence="7 8">
    <name type="scientific">Pontixanthobacter gangjinensis</name>
    <dbReference type="NCBI Taxonomy" id="1028742"/>
    <lineage>
        <taxon>Bacteria</taxon>
        <taxon>Pseudomonadati</taxon>
        <taxon>Pseudomonadota</taxon>
        <taxon>Alphaproteobacteria</taxon>
        <taxon>Sphingomonadales</taxon>
        <taxon>Erythrobacteraceae</taxon>
        <taxon>Pontixanthobacter</taxon>
    </lineage>
</organism>
<keyword evidence="3 6" id="KW-0812">Transmembrane</keyword>
<keyword evidence="4 6" id="KW-1133">Transmembrane helix</keyword>
<dbReference type="AlphaFoldDB" id="A0A6I4SN45"/>
<feature type="transmembrane region" description="Helical" evidence="6">
    <location>
        <begin position="344"/>
        <end position="364"/>
    </location>
</feature>
<evidence type="ECO:0000256" key="3">
    <source>
        <dbReference type="ARBA" id="ARBA00022692"/>
    </source>
</evidence>
<feature type="transmembrane region" description="Helical" evidence="6">
    <location>
        <begin position="151"/>
        <end position="172"/>
    </location>
</feature>
<gene>
    <name evidence="7" type="ORF">GRI36_06740</name>
</gene>
<feature type="transmembrane region" description="Helical" evidence="6">
    <location>
        <begin position="43"/>
        <end position="65"/>
    </location>
</feature>
<name>A0A6I4SN45_9SPHN</name>
<evidence type="ECO:0000256" key="2">
    <source>
        <dbReference type="ARBA" id="ARBA00022475"/>
    </source>
</evidence>
<dbReference type="OrthoDB" id="7065842at2"/>
<dbReference type="GO" id="GO:0022857">
    <property type="term" value="F:transmembrane transporter activity"/>
    <property type="evidence" value="ECO:0007669"/>
    <property type="project" value="InterPro"/>
</dbReference>
<dbReference type="InterPro" id="IPR002293">
    <property type="entry name" value="AA/rel_permease1"/>
</dbReference>
<evidence type="ECO:0000256" key="4">
    <source>
        <dbReference type="ARBA" id="ARBA00022989"/>
    </source>
</evidence>
<feature type="transmembrane region" description="Helical" evidence="6">
    <location>
        <begin position="12"/>
        <end position="37"/>
    </location>
</feature>
<evidence type="ECO:0000313" key="7">
    <source>
        <dbReference type="EMBL" id="MXO56576.1"/>
    </source>
</evidence>
<dbReference type="GO" id="GO:0005886">
    <property type="term" value="C:plasma membrane"/>
    <property type="evidence" value="ECO:0007669"/>
    <property type="project" value="UniProtKB-SubCell"/>
</dbReference>
<reference evidence="7 8" key="1">
    <citation type="submission" date="2019-12" db="EMBL/GenBank/DDBJ databases">
        <title>Genomic-based taxomic classification of the family Erythrobacteraceae.</title>
        <authorList>
            <person name="Xu L."/>
        </authorList>
    </citation>
    <scope>NUCLEOTIDE SEQUENCE [LARGE SCALE GENOMIC DNA]</scope>
    <source>
        <strain evidence="7 8">JCM 17802</strain>
    </source>
</reference>
<dbReference type="Proteomes" id="UP000468943">
    <property type="component" value="Unassembled WGS sequence"/>
</dbReference>
<evidence type="ECO:0000256" key="1">
    <source>
        <dbReference type="ARBA" id="ARBA00004651"/>
    </source>
</evidence>
<dbReference type="RefSeq" id="WP_160597761.1">
    <property type="nucleotide sequence ID" value="NZ_WTYS01000001.1"/>
</dbReference>